<comment type="caution">
    <text evidence="4">The sequence shown here is derived from an EMBL/GenBank/DDBJ whole genome shotgun (WGS) entry which is preliminary data.</text>
</comment>
<accession>A0AAD9DJW4</accession>
<dbReference type="Proteomes" id="UP001224775">
    <property type="component" value="Unassembled WGS sequence"/>
</dbReference>
<feature type="compositionally biased region" description="Basic and acidic residues" evidence="2">
    <location>
        <begin position="366"/>
        <end position="381"/>
    </location>
</feature>
<feature type="region of interest" description="Disordered" evidence="2">
    <location>
        <begin position="135"/>
        <end position="157"/>
    </location>
</feature>
<feature type="region of interest" description="Disordered" evidence="2">
    <location>
        <begin position="181"/>
        <end position="203"/>
    </location>
</feature>
<feature type="region of interest" description="Disordered" evidence="2">
    <location>
        <begin position="399"/>
        <end position="425"/>
    </location>
</feature>
<keyword evidence="3" id="KW-0812">Transmembrane</keyword>
<name>A0AAD9DJW4_9STRA</name>
<dbReference type="EMBL" id="JATAAI010000001">
    <property type="protein sequence ID" value="KAK1748138.1"/>
    <property type="molecule type" value="Genomic_DNA"/>
</dbReference>
<feature type="coiled-coil region" evidence="1">
    <location>
        <begin position="561"/>
        <end position="588"/>
    </location>
</feature>
<keyword evidence="1" id="KW-0175">Coiled coil</keyword>
<feature type="transmembrane region" description="Helical" evidence="3">
    <location>
        <begin position="22"/>
        <end position="44"/>
    </location>
</feature>
<sequence length="832" mass="93722">MTTPSSSCRHQFNNQLIATMKIILLLHCYLVQLGGSGVFVAAFATSKQTVISPYQSSPSLVTSTTAITSRIHKTHLWYIERGNNNEEEEDADETFLTPKSERSSGGKKKKMDVTVDVDVKITRGQKETNFQIKQEASQEFGQEDFTDSPVADSSSDEMVSSPLIFEDFVDDTSLSDIVAADQEEESEQDEESSEETPSAPTLLKAIEPTKDKPVKKFISPIQLLKRVPRVEPINMTSVFFVPTSFPGSVGGAADTFSNKKSSPDKTITWKDRMLSQQRRPTAFQATNYLESLGNSADSSSSTDENDASNTSNQQQQKDDPENNNDDMYKNLKAQQGNFRNEQQKSMQEATYAAMRRTNPKDVVQARIEKREQKRKKMERERLEREYVERKERLDAKKWEDEEALEKEEREGSTDAPASAGRNSSRRGLPILGPFIKSSSPLLIGSTLTFQYSEMTPFQKKALEVSQHYHEEHCTRMKEAAEKAGDEGGIQAAPIVAIIDSFTGEYTETTPGDEQNKKKRFATLSAVEMEPSQDGSGPAVVKLTGVGRVLLYDYFSSKDAGITEEEVELENILKLIQEYDKEYEDMGDDEQEEDDHDDDDFPVVMASFDVILDDSSILVNQSTKHQDATVDRVSSVHAITELYRTANKVYRLHEDRKRIVAGLKAAEERLLLGKERMYENCDIEYEDCDGLGVLSDGVDFLPDEVEAVEITTGTARLSPLAQMENYGFGSFGILSTIPDLTRELALYLESYYSPSHREREEYDAEIASFIAFRCLEEYVDPSDIAAAMLTPSATERLNMAYDLMMRHREELNELVMMISDDLYECGDDCKDLW</sequence>
<feature type="compositionally biased region" description="Polar residues" evidence="2">
    <location>
        <begin position="292"/>
        <end position="315"/>
    </location>
</feature>
<feature type="region of interest" description="Disordered" evidence="2">
    <location>
        <begin position="87"/>
        <end position="109"/>
    </location>
</feature>
<dbReference type="AlphaFoldDB" id="A0AAD9DJW4"/>
<feature type="compositionally biased region" description="Acidic residues" evidence="2">
    <location>
        <begin position="181"/>
        <end position="194"/>
    </location>
</feature>
<gene>
    <name evidence="4" type="ORF">QTG54_000077</name>
</gene>
<keyword evidence="5" id="KW-1185">Reference proteome</keyword>
<organism evidence="4 5">
    <name type="scientific">Skeletonema marinoi</name>
    <dbReference type="NCBI Taxonomy" id="267567"/>
    <lineage>
        <taxon>Eukaryota</taxon>
        <taxon>Sar</taxon>
        <taxon>Stramenopiles</taxon>
        <taxon>Ochrophyta</taxon>
        <taxon>Bacillariophyta</taxon>
        <taxon>Coscinodiscophyceae</taxon>
        <taxon>Thalassiosirophycidae</taxon>
        <taxon>Thalassiosirales</taxon>
        <taxon>Skeletonemataceae</taxon>
        <taxon>Skeletonema</taxon>
        <taxon>Skeletonema marinoi-dohrnii complex</taxon>
    </lineage>
</organism>
<evidence type="ECO:0000256" key="2">
    <source>
        <dbReference type="SAM" id="MobiDB-lite"/>
    </source>
</evidence>
<evidence type="ECO:0000313" key="4">
    <source>
        <dbReference type="EMBL" id="KAK1748138.1"/>
    </source>
</evidence>
<keyword evidence="3" id="KW-0472">Membrane</keyword>
<reference evidence="4" key="1">
    <citation type="submission" date="2023-06" db="EMBL/GenBank/DDBJ databases">
        <title>Survivors Of The Sea: Transcriptome response of Skeletonema marinoi to long-term dormancy.</title>
        <authorList>
            <person name="Pinder M.I.M."/>
            <person name="Kourtchenko O."/>
            <person name="Robertson E.K."/>
            <person name="Larsson T."/>
            <person name="Maumus F."/>
            <person name="Osuna-Cruz C.M."/>
            <person name="Vancaester E."/>
            <person name="Stenow R."/>
            <person name="Vandepoele K."/>
            <person name="Ploug H."/>
            <person name="Bruchert V."/>
            <person name="Godhe A."/>
            <person name="Topel M."/>
        </authorList>
    </citation>
    <scope>NUCLEOTIDE SEQUENCE</scope>
    <source>
        <strain evidence="4">R05AC</strain>
    </source>
</reference>
<evidence type="ECO:0000256" key="1">
    <source>
        <dbReference type="SAM" id="Coils"/>
    </source>
</evidence>
<evidence type="ECO:0000313" key="5">
    <source>
        <dbReference type="Proteomes" id="UP001224775"/>
    </source>
</evidence>
<feature type="region of interest" description="Disordered" evidence="2">
    <location>
        <begin position="353"/>
        <end position="381"/>
    </location>
</feature>
<keyword evidence="3" id="KW-1133">Transmembrane helix</keyword>
<feature type="region of interest" description="Disordered" evidence="2">
    <location>
        <begin position="292"/>
        <end position="328"/>
    </location>
</feature>
<protein>
    <submittedName>
        <fullName evidence="4">Uncharacterized protein</fullName>
    </submittedName>
</protein>
<proteinExistence type="predicted"/>
<evidence type="ECO:0000256" key="3">
    <source>
        <dbReference type="SAM" id="Phobius"/>
    </source>
</evidence>